<dbReference type="PROSITE" id="PS00018">
    <property type="entry name" value="EF_HAND_1"/>
    <property type="match status" value="1"/>
</dbReference>
<comment type="caution">
    <text evidence="2">The sequence shown here is derived from an EMBL/GenBank/DDBJ whole genome shotgun (WGS) entry which is preliminary data.</text>
</comment>
<dbReference type="Proteomes" id="UP000612899">
    <property type="component" value="Unassembled WGS sequence"/>
</dbReference>
<evidence type="ECO:0000313" key="2">
    <source>
        <dbReference type="EMBL" id="GIH07412.1"/>
    </source>
</evidence>
<dbReference type="Gene3D" id="1.10.287.1490">
    <property type="match status" value="1"/>
</dbReference>
<dbReference type="AlphaFoldDB" id="A0A8J3QCD3"/>
<organism evidence="2 3">
    <name type="scientific">Rhizocola hellebori</name>
    <dbReference type="NCBI Taxonomy" id="1392758"/>
    <lineage>
        <taxon>Bacteria</taxon>
        <taxon>Bacillati</taxon>
        <taxon>Actinomycetota</taxon>
        <taxon>Actinomycetes</taxon>
        <taxon>Micromonosporales</taxon>
        <taxon>Micromonosporaceae</taxon>
        <taxon>Rhizocola</taxon>
    </lineage>
</organism>
<sequence length="1139" mass="122928">MRRELLGIQADRGHGGYVEFVDGVGTYAGATAQVFAALRKIVGDDKLASGLIDRGWSNGYLYLGPATDAKSLKRTYVRDGEGQFADVPGVGNDAIALDKLKLASRIQLGEGERLLSSRKFKAGGAGSWDLLAAEVDTPNGREVRLGVVNPNDSKRWAGGADPKRDTRVREIDAEIERLEGKDDADFTDEDDARRDELLEERASLIGDADEAGLNRTALLGPAAVAQLRDAIAVGQKAASKHSREADAFWSEHGDAWAAERDRLNQMTWGQLTDADKDRLLELDELLEAAPDWEATHAEGAIPASGDGDLVYSIEGGDFNDDEGWILRIGVRPRDADENWYPGFSDDAAIFEPKDVKALLAGLAELAGDQTKAATGGRLSIKRTYVRDDEGQFAETPGGGLSALDKLKLGKLAPDGFTVRSSKKITTDYADLGVAEVGSPDGRQFRVGLITTDSGRWDAGFTGEKRKDELRQQIAQLQALLDSDDEQPDELEEKLGELESELEDLDADRTAILTPEAMADLRRQLGDAAELAKANKAKQNATVKELEALDRQRDDIIAQVSNPGLERQISSLSYRLRQKQGIIKRLSAKPNAHGWSDEVIAELLVEHRADAAELEAELVPLLARRAEIVPPEALARLEDLDRQYNTLNDADIDDIITSAEVPTSNGGRVLTEVWGSDDEDSDWVTARLYVLGPGETTHDADNSDEYAYLRGLKGLSKLIAAFDGGDVKAAAGRHSIKRSSTGETMQLKSFQPEVKAVGRNGDTGTATIAIATLGVVDKDGDVTQPGFFGEQHAQMVPAHDWNHVPIGKGRVYEKGNQALFDVTFNLKIPAAKDWYEAIKFDKENPPSLQEFSYGYHVHDGGSKQGNFKGRQVRYLTPRPDGQPGGKVFEVSPVLLGAGEGTGTVDVKSLARERIAARKARTGALGLYAGAVAPHETATVARSWDGVKTVAGLPDDALPSHLRTVYAWVDPAGDPELKASYKFPHHHGVSGPANIRACLAGIAVLNGATGGVDLTDADRKSVYDHLAGHLRDADREPPNLRTDLGVASGKNLRFGDEAANVLAGVAGLIDRASDVMALRQRKGKGLTANTADLLSWVRDECKRLDSLLSQPIEADDEPSTHVTDEEIASVVLAAVARLNDN</sequence>
<proteinExistence type="predicted"/>
<reference evidence="2" key="1">
    <citation type="submission" date="2021-01" db="EMBL/GenBank/DDBJ databases">
        <title>Whole genome shotgun sequence of Rhizocola hellebori NBRC 109834.</title>
        <authorList>
            <person name="Komaki H."/>
            <person name="Tamura T."/>
        </authorList>
    </citation>
    <scope>NUCLEOTIDE SEQUENCE</scope>
    <source>
        <strain evidence="2">NBRC 109834</strain>
    </source>
</reference>
<name>A0A8J3QCD3_9ACTN</name>
<keyword evidence="1" id="KW-0175">Coiled coil</keyword>
<keyword evidence="3" id="KW-1185">Reference proteome</keyword>
<dbReference type="RefSeq" id="WP_203911202.1">
    <property type="nucleotide sequence ID" value="NZ_BONY01000036.1"/>
</dbReference>
<dbReference type="EMBL" id="BONY01000036">
    <property type="protein sequence ID" value="GIH07412.1"/>
    <property type="molecule type" value="Genomic_DNA"/>
</dbReference>
<evidence type="ECO:0000313" key="3">
    <source>
        <dbReference type="Proteomes" id="UP000612899"/>
    </source>
</evidence>
<gene>
    <name evidence="2" type="ORF">Rhe02_54790</name>
</gene>
<dbReference type="InterPro" id="IPR018247">
    <property type="entry name" value="EF_Hand_1_Ca_BS"/>
</dbReference>
<evidence type="ECO:0000256" key="1">
    <source>
        <dbReference type="SAM" id="Coils"/>
    </source>
</evidence>
<accession>A0A8J3QCD3</accession>
<feature type="coiled-coil region" evidence="1">
    <location>
        <begin position="466"/>
        <end position="548"/>
    </location>
</feature>
<protein>
    <submittedName>
        <fullName evidence="2">Uncharacterized protein</fullName>
    </submittedName>
</protein>